<keyword evidence="3" id="KW-1185">Reference proteome</keyword>
<name>A0ABP0MY05_9DINO</name>
<evidence type="ECO:0000313" key="3">
    <source>
        <dbReference type="Proteomes" id="UP001642464"/>
    </source>
</evidence>
<dbReference type="Proteomes" id="UP001642464">
    <property type="component" value="Unassembled WGS sequence"/>
</dbReference>
<sequence>MTPSQLELAMRRLAMFKAPKAFLLLLLAASWLSLPPLGQEVQVLELFAGKRRLSRLAKGLGYGVAAHDITYDNAATSQGRSSMDINQSGGFTWLVM</sequence>
<proteinExistence type="predicted"/>
<organism evidence="2 3">
    <name type="scientific">Durusdinium trenchii</name>
    <dbReference type="NCBI Taxonomy" id="1381693"/>
    <lineage>
        <taxon>Eukaryota</taxon>
        <taxon>Sar</taxon>
        <taxon>Alveolata</taxon>
        <taxon>Dinophyceae</taxon>
        <taxon>Suessiales</taxon>
        <taxon>Symbiodiniaceae</taxon>
        <taxon>Durusdinium</taxon>
    </lineage>
</organism>
<reference evidence="2 3" key="1">
    <citation type="submission" date="2024-02" db="EMBL/GenBank/DDBJ databases">
        <authorList>
            <person name="Chen Y."/>
            <person name="Shah S."/>
            <person name="Dougan E. K."/>
            <person name="Thang M."/>
            <person name="Chan C."/>
        </authorList>
    </citation>
    <scope>NUCLEOTIDE SEQUENCE [LARGE SCALE GENOMIC DNA]</scope>
</reference>
<feature type="chain" id="PRO_5046452277" evidence="1">
    <location>
        <begin position="39"/>
        <end position="96"/>
    </location>
</feature>
<comment type="caution">
    <text evidence="2">The sequence shown here is derived from an EMBL/GenBank/DDBJ whole genome shotgun (WGS) entry which is preliminary data.</text>
</comment>
<feature type="signal peptide" evidence="1">
    <location>
        <begin position="1"/>
        <end position="38"/>
    </location>
</feature>
<protein>
    <submittedName>
        <fullName evidence="2">Uncharacterized protein</fullName>
    </submittedName>
</protein>
<accession>A0ABP0MY05</accession>
<evidence type="ECO:0000313" key="2">
    <source>
        <dbReference type="EMBL" id="CAK9056336.1"/>
    </source>
</evidence>
<dbReference type="EMBL" id="CAXAMM010025036">
    <property type="protein sequence ID" value="CAK9056336.1"/>
    <property type="molecule type" value="Genomic_DNA"/>
</dbReference>
<gene>
    <name evidence="2" type="ORF">SCF082_LOCUS30367</name>
</gene>
<keyword evidence="1" id="KW-0732">Signal</keyword>
<evidence type="ECO:0000256" key="1">
    <source>
        <dbReference type="SAM" id="SignalP"/>
    </source>
</evidence>